<dbReference type="Proteomes" id="UP000521943">
    <property type="component" value="Unassembled WGS sequence"/>
</dbReference>
<feature type="compositionally biased region" description="Low complexity" evidence="1">
    <location>
        <begin position="108"/>
        <end position="121"/>
    </location>
</feature>
<evidence type="ECO:0000313" key="3">
    <source>
        <dbReference type="Proteomes" id="UP000521943"/>
    </source>
</evidence>
<feature type="compositionally biased region" description="Low complexity" evidence="1">
    <location>
        <begin position="1"/>
        <end position="22"/>
    </location>
</feature>
<keyword evidence="3" id="KW-1185">Reference proteome</keyword>
<feature type="region of interest" description="Disordered" evidence="1">
    <location>
        <begin position="1"/>
        <end position="127"/>
    </location>
</feature>
<evidence type="ECO:0000313" key="2">
    <source>
        <dbReference type="EMBL" id="KAF6757831.1"/>
    </source>
</evidence>
<feature type="compositionally biased region" description="Polar residues" evidence="1">
    <location>
        <begin position="211"/>
        <end position="226"/>
    </location>
</feature>
<accession>A0A8H6I5N4</accession>
<dbReference type="AlphaFoldDB" id="A0A8H6I5N4"/>
<dbReference type="EMBL" id="JACGCI010000021">
    <property type="protein sequence ID" value="KAF6757831.1"/>
    <property type="molecule type" value="Genomic_DNA"/>
</dbReference>
<feature type="region of interest" description="Disordered" evidence="1">
    <location>
        <begin position="250"/>
        <end position="271"/>
    </location>
</feature>
<feature type="compositionally biased region" description="Polar residues" evidence="1">
    <location>
        <begin position="185"/>
        <end position="200"/>
    </location>
</feature>
<proteinExistence type="predicted"/>
<name>A0A8H6I5N4_9AGAR</name>
<feature type="compositionally biased region" description="Basic and acidic residues" evidence="1">
    <location>
        <begin position="87"/>
        <end position="98"/>
    </location>
</feature>
<gene>
    <name evidence="2" type="ORF">DFP72DRAFT_890806</name>
</gene>
<feature type="compositionally biased region" description="Basic and acidic residues" evidence="1">
    <location>
        <begin position="162"/>
        <end position="183"/>
    </location>
</feature>
<comment type="caution">
    <text evidence="2">The sequence shown here is derived from an EMBL/GenBank/DDBJ whole genome shotgun (WGS) entry which is preliminary data.</text>
</comment>
<dbReference type="OrthoDB" id="3049124at2759"/>
<organism evidence="2 3">
    <name type="scientific">Ephemerocybe angulata</name>
    <dbReference type="NCBI Taxonomy" id="980116"/>
    <lineage>
        <taxon>Eukaryota</taxon>
        <taxon>Fungi</taxon>
        <taxon>Dikarya</taxon>
        <taxon>Basidiomycota</taxon>
        <taxon>Agaricomycotina</taxon>
        <taxon>Agaricomycetes</taxon>
        <taxon>Agaricomycetidae</taxon>
        <taxon>Agaricales</taxon>
        <taxon>Agaricineae</taxon>
        <taxon>Psathyrellaceae</taxon>
        <taxon>Ephemerocybe</taxon>
    </lineage>
</organism>
<protein>
    <submittedName>
        <fullName evidence="2">Uncharacterized protein</fullName>
    </submittedName>
</protein>
<evidence type="ECO:0000256" key="1">
    <source>
        <dbReference type="SAM" id="MobiDB-lite"/>
    </source>
</evidence>
<feature type="compositionally biased region" description="Basic and acidic residues" evidence="1">
    <location>
        <begin position="260"/>
        <end position="271"/>
    </location>
</feature>
<reference evidence="2 3" key="1">
    <citation type="submission" date="2020-07" db="EMBL/GenBank/DDBJ databases">
        <title>Comparative genomics of pyrophilous fungi reveals a link between fire events and developmental genes.</title>
        <authorList>
            <consortium name="DOE Joint Genome Institute"/>
            <person name="Steindorff A.S."/>
            <person name="Carver A."/>
            <person name="Calhoun S."/>
            <person name="Stillman K."/>
            <person name="Liu H."/>
            <person name="Lipzen A."/>
            <person name="Pangilinan J."/>
            <person name="Labutti K."/>
            <person name="Bruns T.D."/>
            <person name="Grigoriev I.V."/>
        </authorList>
    </citation>
    <scope>NUCLEOTIDE SEQUENCE [LARGE SCALE GENOMIC DNA]</scope>
    <source>
        <strain evidence="2 3">CBS 144469</strain>
    </source>
</reference>
<sequence>MSLSATRRSSPRAAPAMARSLSENSSPTVKPSLVTKPRRLPSGLASHKRAASTSPTGVMAPGFQANRSVSSPPALMTNAKHGGKGSRTVEDFDSEGNKENIAPFRVVSLTSPPRTRRSASSGEPRRAIRIYTNTIAVSSESIESGLALRLKSPRLQVISFARQREGGSESDRSSELSSDEERGSTPNGTRFTRLTVSRRPTVSEKDGRGVIQSSKIALIPNSTPDSSSDEGCYEEELKSAVKSLSLSGLGQAEYSDGSTESDHDASGSDCE</sequence>
<feature type="region of interest" description="Disordered" evidence="1">
    <location>
        <begin position="161"/>
        <end position="235"/>
    </location>
</feature>